<evidence type="ECO:0000313" key="2">
    <source>
        <dbReference type="Proteomes" id="UP001157006"/>
    </source>
</evidence>
<dbReference type="PANTHER" id="PTHR33116:SF66">
    <property type="entry name" value="REVERSE TRANSCRIPTASE ZINC-BINDING DOMAIN-CONTAINING PROTEIN"/>
    <property type="match status" value="1"/>
</dbReference>
<sequence>MMEEFHKLYESTSMITNPSKFKVYFGGVNDVTQQRILDTTHFFIGDLPLKHLGVPLSSRKLNVHHYRPLIVKVTHKIEVICRNFLWSGTEKGSKKAHVDWDTICNPKNAGVEMYKAIRGDKPKLEWDEILLDNYAKPCAIFLFGVKQTWWKQILELVRYKKQHVDLTNEKECVRNETKKKGGKRIMLKLAMAETVYGIWRKSNDIIFSQKCGDNNVIENVIDIIICRCNMHPNLKSRITILITLV</sequence>
<dbReference type="Proteomes" id="UP001157006">
    <property type="component" value="Unassembled WGS sequence"/>
</dbReference>
<accession>A0AAV0YG20</accession>
<keyword evidence="2" id="KW-1185">Reference proteome</keyword>
<dbReference type="EMBL" id="CATIWC010002576">
    <property type="protein sequence ID" value="CAI8584891.1"/>
    <property type="molecule type" value="Genomic_DNA"/>
</dbReference>
<name>A0AAV0YG20_VICFA</name>
<comment type="caution">
    <text evidence="1">The sequence shown here is derived from an EMBL/GenBank/DDBJ whole genome shotgun (WGS) entry which is preliminary data.</text>
</comment>
<evidence type="ECO:0000313" key="1">
    <source>
        <dbReference type="EMBL" id="CAI8584891.1"/>
    </source>
</evidence>
<protein>
    <submittedName>
        <fullName evidence="1">Uncharacterized protein</fullName>
    </submittedName>
</protein>
<organism evidence="1 2">
    <name type="scientific">Vicia faba</name>
    <name type="common">Broad bean</name>
    <name type="synonym">Faba vulgaris</name>
    <dbReference type="NCBI Taxonomy" id="3906"/>
    <lineage>
        <taxon>Eukaryota</taxon>
        <taxon>Viridiplantae</taxon>
        <taxon>Streptophyta</taxon>
        <taxon>Embryophyta</taxon>
        <taxon>Tracheophyta</taxon>
        <taxon>Spermatophyta</taxon>
        <taxon>Magnoliopsida</taxon>
        <taxon>eudicotyledons</taxon>
        <taxon>Gunneridae</taxon>
        <taxon>Pentapetalae</taxon>
        <taxon>rosids</taxon>
        <taxon>fabids</taxon>
        <taxon>Fabales</taxon>
        <taxon>Fabaceae</taxon>
        <taxon>Papilionoideae</taxon>
        <taxon>50 kb inversion clade</taxon>
        <taxon>NPAAA clade</taxon>
        <taxon>Hologalegina</taxon>
        <taxon>IRL clade</taxon>
        <taxon>Fabeae</taxon>
        <taxon>Vicia</taxon>
    </lineage>
</organism>
<proteinExistence type="predicted"/>
<dbReference type="AlphaFoldDB" id="A0AAV0YG20"/>
<reference evidence="1 2" key="1">
    <citation type="submission" date="2023-01" db="EMBL/GenBank/DDBJ databases">
        <authorList>
            <person name="Kreplak J."/>
        </authorList>
    </citation>
    <scope>NUCLEOTIDE SEQUENCE [LARGE SCALE GENOMIC DNA]</scope>
</reference>
<gene>
    <name evidence="1" type="ORF">VFH_U098440</name>
</gene>
<dbReference type="PANTHER" id="PTHR33116">
    <property type="entry name" value="REVERSE TRANSCRIPTASE ZINC-BINDING DOMAIN-CONTAINING PROTEIN-RELATED-RELATED"/>
    <property type="match status" value="1"/>
</dbReference>